<gene>
    <name evidence="1" type="ORF">GCM10010517_14270</name>
</gene>
<dbReference type="CDD" id="cd02199">
    <property type="entry name" value="YjgF_YER057c_UK114_like_1"/>
    <property type="match status" value="1"/>
</dbReference>
<keyword evidence="2" id="KW-1185">Reference proteome</keyword>
<proteinExistence type="predicted"/>
<dbReference type="InterPro" id="IPR006175">
    <property type="entry name" value="YjgF/YER057c/UK114"/>
</dbReference>
<evidence type="ECO:0000313" key="2">
    <source>
        <dbReference type="Proteomes" id="UP001500831"/>
    </source>
</evidence>
<dbReference type="PANTHER" id="PTHR43760">
    <property type="entry name" value="ENDORIBONUCLEASE-RELATED"/>
    <property type="match status" value="1"/>
</dbReference>
<sequence length="165" mass="17128">MSPADRLLDLGYSVGEPPRPSGPTLPVSAHDGLLYVAGQIPVRDGRLMATGIVGEDVDLGLARGCARQAAANALAHLHAHLGTLDGLRMVRLTVYVAAARGFAEHSEVANAASELLVDVLGGHGHHSRTAIGVSSLPRHSPVEVEVLAARTEGAGQSAQHGRHRL</sequence>
<dbReference type="InterPro" id="IPR013813">
    <property type="entry name" value="Endoribo_LPSP/chorism_mut-like"/>
</dbReference>
<reference evidence="1 2" key="1">
    <citation type="journal article" date="2019" name="Int. J. Syst. Evol. Microbiol.">
        <title>The Global Catalogue of Microorganisms (GCM) 10K type strain sequencing project: providing services to taxonomists for standard genome sequencing and annotation.</title>
        <authorList>
            <consortium name="The Broad Institute Genomics Platform"/>
            <consortium name="The Broad Institute Genome Sequencing Center for Infectious Disease"/>
            <person name="Wu L."/>
            <person name="Ma J."/>
        </authorList>
    </citation>
    <scope>NUCLEOTIDE SEQUENCE [LARGE SCALE GENOMIC DNA]</scope>
    <source>
        <strain evidence="1 2">JCM 6242</strain>
    </source>
</reference>
<organism evidence="1 2">
    <name type="scientific">Streptosporangium fragile</name>
    <dbReference type="NCBI Taxonomy" id="46186"/>
    <lineage>
        <taxon>Bacteria</taxon>
        <taxon>Bacillati</taxon>
        <taxon>Actinomycetota</taxon>
        <taxon>Actinomycetes</taxon>
        <taxon>Streptosporangiales</taxon>
        <taxon>Streptosporangiaceae</taxon>
        <taxon>Streptosporangium</taxon>
    </lineage>
</organism>
<dbReference type="Pfam" id="PF01042">
    <property type="entry name" value="Ribonuc_L-PSP"/>
    <property type="match status" value="1"/>
</dbReference>
<protein>
    <submittedName>
        <fullName evidence="1">RidA family protein</fullName>
    </submittedName>
</protein>
<evidence type="ECO:0000313" key="1">
    <source>
        <dbReference type="EMBL" id="GAA2856010.1"/>
    </source>
</evidence>
<accession>A0ABN3VUH9</accession>
<dbReference type="Gene3D" id="3.30.1330.40">
    <property type="entry name" value="RutC-like"/>
    <property type="match status" value="1"/>
</dbReference>
<comment type="caution">
    <text evidence="1">The sequence shown here is derived from an EMBL/GenBank/DDBJ whole genome shotgun (WGS) entry which is preliminary data.</text>
</comment>
<dbReference type="InterPro" id="IPR035959">
    <property type="entry name" value="RutC-like_sf"/>
</dbReference>
<dbReference type="PANTHER" id="PTHR43760:SF1">
    <property type="entry name" value="ENDORIBONUCLEASE L-PSP_CHORISMATE MUTASE-LIKE DOMAIN-CONTAINING PROTEIN"/>
    <property type="match status" value="1"/>
</dbReference>
<name>A0ABN3VUH9_9ACTN</name>
<dbReference type="SUPFAM" id="SSF55298">
    <property type="entry name" value="YjgF-like"/>
    <property type="match status" value="1"/>
</dbReference>
<dbReference type="RefSeq" id="WP_344969020.1">
    <property type="nucleotide sequence ID" value="NZ_BAAAVI010000007.1"/>
</dbReference>
<dbReference type="Proteomes" id="UP001500831">
    <property type="component" value="Unassembled WGS sequence"/>
</dbReference>
<dbReference type="EMBL" id="BAAAVI010000007">
    <property type="protein sequence ID" value="GAA2856010.1"/>
    <property type="molecule type" value="Genomic_DNA"/>
</dbReference>